<evidence type="ECO:0000256" key="1">
    <source>
        <dbReference type="SAM" id="SignalP"/>
    </source>
</evidence>
<name>A0ABW0MSN6_9BURK</name>
<protein>
    <submittedName>
        <fullName evidence="3">Lysozyme inhibitor LprI family protein</fullName>
    </submittedName>
</protein>
<sequence>MRRPHVLRSAVLAVLLVWAGAAHASPQAAAYPNTEGFGIDFEKSEDWYAHCVRALHAAPPPAPAPAKMRCNASDLYYLKRDQDSTSNAEWREVRDCAEATGDDAVLMMLYANGYGVARNPDRAIYHACKLDSAKAEMELRVGYLASPAAAADRQPFDLCDHITSGRMGGVCAAISQNRAEHVRAAHLDRFAASLPSAVRQPFARLRAAAAAFTRKAAGEVDMTGTGGAGFTFRHSGRRAEEFLDTLLKAASGKLPPASPARLAQLDRELNEVYQKVLATPSEQENHPERIRSSTVKRAAVRDAQRAWLAYRDAWEPFLAAARLPVDAAAVKAVLTRQRVAQLKRI</sequence>
<feature type="domain" description="Lysozyme inhibitor LprI-like N-terminal" evidence="2">
    <location>
        <begin position="260"/>
        <end position="342"/>
    </location>
</feature>
<dbReference type="RefSeq" id="WP_379758191.1">
    <property type="nucleotide sequence ID" value="NZ_JBHSMR010000013.1"/>
</dbReference>
<keyword evidence="4" id="KW-1185">Reference proteome</keyword>
<accession>A0ABW0MSN6</accession>
<evidence type="ECO:0000313" key="4">
    <source>
        <dbReference type="Proteomes" id="UP001596101"/>
    </source>
</evidence>
<dbReference type="InterPro" id="IPR009739">
    <property type="entry name" value="LprI-like_N"/>
</dbReference>
<evidence type="ECO:0000313" key="3">
    <source>
        <dbReference type="EMBL" id="MFC5479886.1"/>
    </source>
</evidence>
<reference evidence="4" key="1">
    <citation type="journal article" date="2019" name="Int. J. Syst. Evol. Microbiol.">
        <title>The Global Catalogue of Microorganisms (GCM) 10K type strain sequencing project: providing services to taxonomists for standard genome sequencing and annotation.</title>
        <authorList>
            <consortium name="The Broad Institute Genomics Platform"/>
            <consortium name="The Broad Institute Genome Sequencing Center for Infectious Disease"/>
            <person name="Wu L."/>
            <person name="Ma J."/>
        </authorList>
    </citation>
    <scope>NUCLEOTIDE SEQUENCE [LARGE SCALE GENOMIC DNA]</scope>
    <source>
        <strain evidence="4">CCUG 43111</strain>
    </source>
</reference>
<dbReference type="Pfam" id="PF07007">
    <property type="entry name" value="LprI"/>
    <property type="match status" value="1"/>
</dbReference>
<comment type="caution">
    <text evidence="3">The sequence shown here is derived from an EMBL/GenBank/DDBJ whole genome shotgun (WGS) entry which is preliminary data.</text>
</comment>
<dbReference type="EMBL" id="JBHSMR010000013">
    <property type="protein sequence ID" value="MFC5479886.1"/>
    <property type="molecule type" value="Genomic_DNA"/>
</dbReference>
<evidence type="ECO:0000259" key="2">
    <source>
        <dbReference type="Pfam" id="PF07007"/>
    </source>
</evidence>
<gene>
    <name evidence="3" type="ORF">ACFPQ5_16930</name>
</gene>
<dbReference type="Gene3D" id="1.20.1270.180">
    <property type="match status" value="1"/>
</dbReference>
<feature type="chain" id="PRO_5046321228" evidence="1">
    <location>
        <begin position="25"/>
        <end position="345"/>
    </location>
</feature>
<proteinExistence type="predicted"/>
<feature type="signal peptide" evidence="1">
    <location>
        <begin position="1"/>
        <end position="24"/>
    </location>
</feature>
<organism evidence="3 4">
    <name type="scientific">Massilia suwonensis</name>
    <dbReference type="NCBI Taxonomy" id="648895"/>
    <lineage>
        <taxon>Bacteria</taxon>
        <taxon>Pseudomonadati</taxon>
        <taxon>Pseudomonadota</taxon>
        <taxon>Betaproteobacteria</taxon>
        <taxon>Burkholderiales</taxon>
        <taxon>Oxalobacteraceae</taxon>
        <taxon>Telluria group</taxon>
        <taxon>Massilia</taxon>
    </lineage>
</organism>
<keyword evidence="1" id="KW-0732">Signal</keyword>
<dbReference type="Proteomes" id="UP001596101">
    <property type="component" value="Unassembled WGS sequence"/>
</dbReference>